<name>E4WSJ5_OIKDI</name>
<reference evidence="3" key="1">
    <citation type="journal article" date="2010" name="Science">
        <title>Plasticity of animal genome architecture unmasked by rapid evolution of a pelagic tunicate.</title>
        <authorList>
            <person name="Denoeud F."/>
            <person name="Henriet S."/>
            <person name="Mungpakdee S."/>
            <person name="Aury J.M."/>
            <person name="Da Silva C."/>
            <person name="Brinkmann H."/>
            <person name="Mikhaleva J."/>
            <person name="Olsen L.C."/>
            <person name="Jubin C."/>
            <person name="Canestro C."/>
            <person name="Bouquet J.M."/>
            <person name="Danks G."/>
            <person name="Poulain J."/>
            <person name="Campsteijn C."/>
            <person name="Adamski M."/>
            <person name="Cross I."/>
            <person name="Yadetie F."/>
            <person name="Muffato M."/>
            <person name="Louis A."/>
            <person name="Butcher S."/>
            <person name="Tsagkogeorga G."/>
            <person name="Konrad A."/>
            <person name="Singh S."/>
            <person name="Jensen M.F."/>
            <person name="Cong E.H."/>
            <person name="Eikeseth-Otteraa H."/>
            <person name="Noel B."/>
            <person name="Anthouard V."/>
            <person name="Porcel B.M."/>
            <person name="Kachouri-Lafond R."/>
            <person name="Nishino A."/>
            <person name="Ugolini M."/>
            <person name="Chourrout P."/>
            <person name="Nishida H."/>
            <person name="Aasland R."/>
            <person name="Huzurbazar S."/>
            <person name="Westhof E."/>
            <person name="Delsuc F."/>
            <person name="Lehrach H."/>
            <person name="Reinhardt R."/>
            <person name="Weissenbach J."/>
            <person name="Roy S.W."/>
            <person name="Artiguenave F."/>
            <person name="Postlethwait J.H."/>
            <person name="Manak J.R."/>
            <person name="Thompson E.M."/>
            <person name="Jaillon O."/>
            <person name="Du Pasquier L."/>
            <person name="Boudinot P."/>
            <person name="Liberles D.A."/>
            <person name="Volff J.N."/>
            <person name="Philippe H."/>
            <person name="Lenhard B."/>
            <person name="Roest Crollius H."/>
            <person name="Wincker P."/>
            <person name="Chourrout D."/>
        </authorList>
    </citation>
    <scope>NUCLEOTIDE SEQUENCE [LARGE SCALE GENOMIC DNA]</scope>
</reference>
<feature type="region of interest" description="Disordered" evidence="1">
    <location>
        <begin position="32"/>
        <end position="54"/>
    </location>
</feature>
<evidence type="ECO:0000313" key="4">
    <source>
        <dbReference type="Proteomes" id="UP000001307"/>
    </source>
</evidence>
<evidence type="ECO:0000256" key="1">
    <source>
        <dbReference type="SAM" id="MobiDB-lite"/>
    </source>
</evidence>
<evidence type="ECO:0000256" key="2">
    <source>
        <dbReference type="SAM" id="Phobius"/>
    </source>
</evidence>
<sequence length="109" mass="12093">MDLPKEQIKIIAISIAGAVLAYGVYKKWQSPKSLPKKEETDPNSPCPTGSGKSAEQRFTEAIAEHVESIQIIQPKIDSNLENWTSLLRCLLILCVLILISSLFTRCLPL</sequence>
<keyword evidence="2" id="KW-0812">Transmembrane</keyword>
<protein>
    <submittedName>
        <fullName evidence="3">Uncharacterized protein</fullName>
    </submittedName>
</protein>
<feature type="transmembrane region" description="Helical" evidence="2">
    <location>
        <begin position="7"/>
        <end position="25"/>
    </location>
</feature>
<feature type="compositionally biased region" description="Polar residues" evidence="1">
    <location>
        <begin position="42"/>
        <end position="53"/>
    </location>
</feature>
<dbReference type="Proteomes" id="UP000001307">
    <property type="component" value="Unassembled WGS sequence"/>
</dbReference>
<dbReference type="InParanoid" id="E4WSJ5"/>
<dbReference type="OrthoDB" id="10418613at2759"/>
<dbReference type="EMBL" id="FN653015">
    <property type="protein sequence ID" value="CBY20728.1"/>
    <property type="molecule type" value="Genomic_DNA"/>
</dbReference>
<keyword evidence="4" id="KW-1185">Reference proteome</keyword>
<evidence type="ECO:0000313" key="3">
    <source>
        <dbReference type="EMBL" id="CBY20728.1"/>
    </source>
</evidence>
<organism evidence="3">
    <name type="scientific">Oikopleura dioica</name>
    <name type="common">Tunicate</name>
    <dbReference type="NCBI Taxonomy" id="34765"/>
    <lineage>
        <taxon>Eukaryota</taxon>
        <taxon>Metazoa</taxon>
        <taxon>Chordata</taxon>
        <taxon>Tunicata</taxon>
        <taxon>Appendicularia</taxon>
        <taxon>Copelata</taxon>
        <taxon>Oikopleuridae</taxon>
        <taxon>Oikopleura</taxon>
    </lineage>
</organism>
<gene>
    <name evidence="3" type="ORF">GSOID_T00000731001</name>
</gene>
<feature type="transmembrane region" description="Helical" evidence="2">
    <location>
        <begin position="85"/>
        <end position="104"/>
    </location>
</feature>
<proteinExistence type="predicted"/>
<dbReference type="AlphaFoldDB" id="E4WSJ5"/>
<accession>E4WSJ5</accession>
<keyword evidence="2" id="KW-0472">Membrane</keyword>
<keyword evidence="2" id="KW-1133">Transmembrane helix</keyword>